<dbReference type="GO" id="GO:0005267">
    <property type="term" value="F:potassium channel activity"/>
    <property type="evidence" value="ECO:0007669"/>
    <property type="project" value="UniProtKB-KW"/>
</dbReference>
<comment type="similarity">
    <text evidence="2">Belongs to the TMEM175 family.</text>
</comment>
<evidence type="ECO:0000256" key="6">
    <source>
        <dbReference type="ARBA" id="ARBA00022826"/>
    </source>
</evidence>
<reference evidence="13" key="1">
    <citation type="submission" date="2014-11" db="EMBL/GenBank/DDBJ databases">
        <authorList>
            <person name="Malar M.C."/>
            <person name="Sen D."/>
            <person name="Tripathy S."/>
        </authorList>
    </citation>
    <scope>NUCLEOTIDE SEQUENCE</scope>
    <source>
        <strain evidence="13">BDU141951</strain>
    </source>
</reference>
<evidence type="ECO:0000256" key="8">
    <source>
        <dbReference type="ARBA" id="ARBA00022989"/>
    </source>
</evidence>
<organism evidence="13">
    <name type="scientific">Lyngbya confervoides BDU141951</name>
    <dbReference type="NCBI Taxonomy" id="1574623"/>
    <lineage>
        <taxon>Bacteria</taxon>
        <taxon>Bacillati</taxon>
        <taxon>Cyanobacteriota</taxon>
        <taxon>Cyanophyceae</taxon>
        <taxon>Oscillatoriophycideae</taxon>
        <taxon>Oscillatoriales</taxon>
        <taxon>Microcoleaceae</taxon>
        <taxon>Lyngbya</taxon>
    </lineage>
</organism>
<reference evidence="13" key="3">
    <citation type="submission" date="2020-02" db="EMBL/GenBank/DDBJ databases">
        <authorList>
            <person name="Sarangi A.N."/>
            <person name="Ghosh S."/>
            <person name="Mukherjee M."/>
            <person name="Tripathy S."/>
        </authorList>
    </citation>
    <scope>NUCLEOTIDE SEQUENCE</scope>
    <source>
        <strain evidence="13">BDU141951</strain>
    </source>
</reference>
<comment type="subcellular location">
    <subcellularLocation>
        <location evidence="1">Membrane</location>
        <topology evidence="1">Multi-pass membrane protein</topology>
    </subcellularLocation>
</comment>
<evidence type="ECO:0000256" key="2">
    <source>
        <dbReference type="ARBA" id="ARBA00006920"/>
    </source>
</evidence>
<evidence type="ECO:0000256" key="5">
    <source>
        <dbReference type="ARBA" id="ARBA00022692"/>
    </source>
</evidence>
<protein>
    <submittedName>
        <fullName evidence="13">DUF1211 domain-containing protein</fullName>
    </submittedName>
</protein>
<evidence type="ECO:0000256" key="7">
    <source>
        <dbReference type="ARBA" id="ARBA00022958"/>
    </source>
</evidence>
<evidence type="ECO:0000256" key="3">
    <source>
        <dbReference type="ARBA" id="ARBA00022448"/>
    </source>
</evidence>
<dbReference type="AlphaFoldDB" id="A0A0C1UMQ1"/>
<dbReference type="InterPro" id="IPR010617">
    <property type="entry name" value="TMEM175-like"/>
</dbReference>
<proteinExistence type="inferred from homology"/>
<evidence type="ECO:0000313" key="13">
    <source>
        <dbReference type="EMBL" id="NEV66452.1"/>
    </source>
</evidence>
<evidence type="ECO:0000256" key="1">
    <source>
        <dbReference type="ARBA" id="ARBA00004141"/>
    </source>
</evidence>
<keyword evidence="10" id="KW-0472">Membrane</keyword>
<reference evidence="13" key="2">
    <citation type="journal article" date="2015" name="Genome Announc.">
        <title>Draft Genome Sequence of Filamentous Marine Cyanobacterium Lyngbya confervoides Strain BDU141951.</title>
        <authorList>
            <person name="Chandrababunaidu M.M."/>
            <person name="Sen D."/>
            <person name="Tripathy S."/>
        </authorList>
    </citation>
    <scope>NUCLEOTIDE SEQUENCE</scope>
    <source>
        <strain evidence="13">BDU141951</strain>
    </source>
</reference>
<evidence type="ECO:0000256" key="12">
    <source>
        <dbReference type="ARBA" id="ARBA00034430"/>
    </source>
</evidence>
<dbReference type="GO" id="GO:0015252">
    <property type="term" value="F:proton channel activity"/>
    <property type="evidence" value="ECO:0007669"/>
    <property type="project" value="InterPro"/>
</dbReference>
<dbReference type="EMBL" id="JTHE02000003">
    <property type="protein sequence ID" value="NEV66452.1"/>
    <property type="molecule type" value="Genomic_DNA"/>
</dbReference>
<evidence type="ECO:0000256" key="9">
    <source>
        <dbReference type="ARBA" id="ARBA00023065"/>
    </source>
</evidence>
<keyword evidence="3" id="KW-0813">Transport</keyword>
<keyword evidence="7" id="KW-0630">Potassium</keyword>
<evidence type="ECO:0000256" key="11">
    <source>
        <dbReference type="ARBA" id="ARBA00023303"/>
    </source>
</evidence>
<keyword evidence="8" id="KW-1133">Transmembrane helix</keyword>
<gene>
    <name evidence="13" type="ORF">QQ91_004930</name>
</gene>
<accession>A0A0C1UMQ1</accession>
<evidence type="ECO:0000256" key="10">
    <source>
        <dbReference type="ARBA" id="ARBA00023136"/>
    </source>
</evidence>
<dbReference type="PANTHER" id="PTHR31462:SF5">
    <property type="entry name" value="ENDOSOMAL_LYSOSOMAL PROTON CHANNEL TMEM175"/>
    <property type="match status" value="1"/>
</dbReference>
<sequence length="191" mass="21706">MKRDKLGLDRIVFFSDAVFAISITLLALDLQPPLGPQPNRTASVFVELLPEYQSYVISFIVIGLYWISHHHYFRFIRRYDYTLVAINIGLLMCIASLPFATSLLDTYGNHRGVVTFYASCMVVTGLMKTLLWQYAAHNFRLIHRRLSRQRIRRLTRKAMIPPAVFAGSIAIATVNSDLAKMSWGAIALVLL</sequence>
<dbReference type="GO" id="GO:0016020">
    <property type="term" value="C:membrane"/>
    <property type="evidence" value="ECO:0007669"/>
    <property type="project" value="UniProtKB-SubCell"/>
</dbReference>
<keyword evidence="9" id="KW-0406">Ion transport</keyword>
<comment type="catalytic activity">
    <reaction evidence="12">
        <text>K(+)(in) = K(+)(out)</text>
        <dbReference type="Rhea" id="RHEA:29463"/>
        <dbReference type="ChEBI" id="CHEBI:29103"/>
    </reaction>
</comment>
<keyword evidence="11" id="KW-0407">Ion channel</keyword>
<keyword evidence="5" id="KW-0812">Transmembrane</keyword>
<dbReference type="Pfam" id="PF06736">
    <property type="entry name" value="TMEM175"/>
    <property type="match status" value="1"/>
</dbReference>
<evidence type="ECO:0000256" key="4">
    <source>
        <dbReference type="ARBA" id="ARBA00022538"/>
    </source>
</evidence>
<name>A0A0C1UMQ1_9CYAN</name>
<keyword evidence="6" id="KW-0631">Potassium channel</keyword>
<dbReference type="PANTHER" id="PTHR31462">
    <property type="entry name" value="ENDOSOMAL/LYSOSOMAL POTASSIUM CHANNEL TMEM175"/>
    <property type="match status" value="1"/>
</dbReference>
<comment type="caution">
    <text evidence="13">The sequence shown here is derived from an EMBL/GenBank/DDBJ whole genome shotgun (WGS) entry which is preliminary data.</text>
</comment>
<keyword evidence="4" id="KW-0633">Potassium transport</keyword>